<reference evidence="1" key="1">
    <citation type="submission" date="2012-03" db="EMBL/GenBank/DDBJ databases">
        <title>First horizontally acquired island (HAI) in Pectobacterium carotovorum subspecies brasiliensis strain NZEC1 encoding coronafacic acid (cfa) biosynthetic cluster.</title>
        <authorList>
            <person name="Panda P."/>
            <person name="Fiers M.W.E.J."/>
            <person name="Pitman A.R."/>
        </authorList>
    </citation>
    <scope>NUCLEOTIDE SEQUENCE</scope>
    <source>
        <strain evidence="1">NZEC1</strain>
    </source>
</reference>
<dbReference type="EMBL" id="JQ771052">
    <property type="protein sequence ID" value="AFH56772.1"/>
    <property type="molecule type" value="Genomic_DNA"/>
</dbReference>
<sequence length="93" mass="10381">MDMIYTKSNSLNMKFLSEQVLTTAAPAEIDKMIKVVEKAVLRTNIINQVYGAYAPGAESPHTIPLMVYSQDKAGKLKVFRSSTTIHLRTYVTT</sequence>
<protein>
    <submittedName>
        <fullName evidence="1">Uncharacterized protein</fullName>
    </submittedName>
</protein>
<proteinExistence type="predicted"/>
<accession>M4GXK6</accession>
<dbReference type="AlphaFoldDB" id="M4GXK6"/>
<organism evidence="1">
    <name type="scientific">Pectobacterium brasiliense</name>
    <dbReference type="NCBI Taxonomy" id="180957"/>
    <lineage>
        <taxon>Bacteria</taxon>
        <taxon>Pseudomonadati</taxon>
        <taxon>Pseudomonadota</taxon>
        <taxon>Gammaproteobacteria</taxon>
        <taxon>Enterobacterales</taxon>
        <taxon>Pectobacteriaceae</taxon>
        <taxon>Pectobacterium</taxon>
    </lineage>
</organism>
<name>M4GXK6_9GAMM</name>
<evidence type="ECO:0000313" key="1">
    <source>
        <dbReference type="EMBL" id="AFH56772.1"/>
    </source>
</evidence>
<gene>
    <name evidence="1" type="ORF">KCO_08535</name>
</gene>